<feature type="coiled-coil region" evidence="10">
    <location>
        <begin position="349"/>
        <end position="376"/>
    </location>
</feature>
<dbReference type="FunFam" id="3.30.160.60:FF:000003">
    <property type="entry name" value="Zinc finger protein 3 homolog"/>
    <property type="match status" value="1"/>
</dbReference>
<name>A0A6A6V1D3_9PLEO</name>
<dbReference type="PROSITE" id="PS50157">
    <property type="entry name" value="ZINC_FINGER_C2H2_2"/>
    <property type="match status" value="1"/>
</dbReference>
<protein>
    <recommendedName>
        <fullName evidence="12">C2H2-type domain-containing protein</fullName>
    </recommendedName>
</protein>
<evidence type="ECO:0000256" key="8">
    <source>
        <dbReference type="ARBA" id="ARBA00023242"/>
    </source>
</evidence>
<evidence type="ECO:0000313" key="13">
    <source>
        <dbReference type="EMBL" id="KAF2743729.1"/>
    </source>
</evidence>
<dbReference type="OrthoDB" id="654211at2759"/>
<keyword evidence="7" id="KW-0804">Transcription</keyword>
<dbReference type="Proteomes" id="UP000799440">
    <property type="component" value="Unassembled WGS sequence"/>
</dbReference>
<sequence length="401" mass="45643">MFMESIEGANVPNKPEIVKKEKKYKCSHCQRLFARLEHLQRHERIHTGVKPFVCRQCQYSFTRGVQKRPRGQSDDFGETQEACRDVGYKSLQSLSLEAIPSRFGVSQNPALCAGGYPVPPHEHQQCRHKGDLLSTWAVCHPDYSFLKADSKPVCESPFPQPSSIPAQGLQLEDDLNKASVQQYDQEAPEWLRGRIDYLHEGQTIFFQELFHQRTQIQQSRDELREIESYVRDRGNLSRSGDQQTIHHSKMREDDSNSHLSSGSSSEGVEGFEKEVQKQTEHSKQGEGQQHASRDEPKQYIISLGQSRESEGEAELPRSGDCADASTASTWLRAQMEHLYEGHEQSFFQVVMASCEAKELQDEVRKLKERLGLMGGEDKHGAWTSRFEQTLSSSDERASEKG</sequence>
<evidence type="ECO:0000256" key="5">
    <source>
        <dbReference type="ARBA" id="ARBA00022833"/>
    </source>
</evidence>
<organism evidence="13 14">
    <name type="scientific">Sporormia fimetaria CBS 119925</name>
    <dbReference type="NCBI Taxonomy" id="1340428"/>
    <lineage>
        <taxon>Eukaryota</taxon>
        <taxon>Fungi</taxon>
        <taxon>Dikarya</taxon>
        <taxon>Ascomycota</taxon>
        <taxon>Pezizomycotina</taxon>
        <taxon>Dothideomycetes</taxon>
        <taxon>Pleosporomycetidae</taxon>
        <taxon>Pleosporales</taxon>
        <taxon>Sporormiaceae</taxon>
        <taxon>Sporormia</taxon>
    </lineage>
</organism>
<dbReference type="SUPFAM" id="SSF57667">
    <property type="entry name" value="beta-beta-alpha zinc fingers"/>
    <property type="match status" value="1"/>
</dbReference>
<proteinExistence type="predicted"/>
<feature type="domain" description="C2H2-type" evidence="12">
    <location>
        <begin position="24"/>
        <end position="51"/>
    </location>
</feature>
<evidence type="ECO:0000256" key="9">
    <source>
        <dbReference type="PROSITE-ProRule" id="PRU00042"/>
    </source>
</evidence>
<keyword evidence="6" id="KW-0805">Transcription regulation</keyword>
<feature type="compositionally biased region" description="Polar residues" evidence="11">
    <location>
        <begin position="236"/>
        <end position="245"/>
    </location>
</feature>
<keyword evidence="5" id="KW-0862">Zinc</keyword>
<dbReference type="InterPro" id="IPR013087">
    <property type="entry name" value="Znf_C2H2_type"/>
</dbReference>
<dbReference type="GO" id="GO:0043565">
    <property type="term" value="F:sequence-specific DNA binding"/>
    <property type="evidence" value="ECO:0007669"/>
    <property type="project" value="TreeGrafter"/>
</dbReference>
<feature type="compositionally biased region" description="Low complexity" evidence="11">
    <location>
        <begin position="257"/>
        <end position="268"/>
    </location>
</feature>
<evidence type="ECO:0000256" key="3">
    <source>
        <dbReference type="ARBA" id="ARBA00022737"/>
    </source>
</evidence>
<comment type="subcellular location">
    <subcellularLocation>
        <location evidence="1">Nucleus</location>
    </subcellularLocation>
</comment>
<feature type="region of interest" description="Disordered" evidence="11">
    <location>
        <begin position="376"/>
        <end position="401"/>
    </location>
</feature>
<accession>A0A6A6V1D3</accession>
<reference evidence="13" key="1">
    <citation type="journal article" date="2020" name="Stud. Mycol.">
        <title>101 Dothideomycetes genomes: a test case for predicting lifestyles and emergence of pathogens.</title>
        <authorList>
            <person name="Haridas S."/>
            <person name="Albert R."/>
            <person name="Binder M."/>
            <person name="Bloem J."/>
            <person name="Labutti K."/>
            <person name="Salamov A."/>
            <person name="Andreopoulos B."/>
            <person name="Baker S."/>
            <person name="Barry K."/>
            <person name="Bills G."/>
            <person name="Bluhm B."/>
            <person name="Cannon C."/>
            <person name="Castanera R."/>
            <person name="Culley D."/>
            <person name="Daum C."/>
            <person name="Ezra D."/>
            <person name="Gonzalez J."/>
            <person name="Henrissat B."/>
            <person name="Kuo A."/>
            <person name="Liang C."/>
            <person name="Lipzen A."/>
            <person name="Lutzoni F."/>
            <person name="Magnuson J."/>
            <person name="Mondo S."/>
            <person name="Nolan M."/>
            <person name="Ohm R."/>
            <person name="Pangilinan J."/>
            <person name="Park H.-J."/>
            <person name="Ramirez L."/>
            <person name="Alfaro M."/>
            <person name="Sun H."/>
            <person name="Tritt A."/>
            <person name="Yoshinaga Y."/>
            <person name="Zwiers L.-H."/>
            <person name="Turgeon B."/>
            <person name="Goodwin S."/>
            <person name="Spatafora J."/>
            <person name="Crous P."/>
            <person name="Grigoriev I."/>
        </authorList>
    </citation>
    <scope>NUCLEOTIDE SEQUENCE</scope>
    <source>
        <strain evidence="13">CBS 119925</strain>
    </source>
</reference>
<evidence type="ECO:0000256" key="6">
    <source>
        <dbReference type="ARBA" id="ARBA00023015"/>
    </source>
</evidence>
<dbReference type="PANTHER" id="PTHR24408:SF64">
    <property type="entry name" value="LINKING IMMUNITY AND METABOLISM-RELATED"/>
    <property type="match status" value="1"/>
</dbReference>
<evidence type="ECO:0000313" key="14">
    <source>
        <dbReference type="Proteomes" id="UP000799440"/>
    </source>
</evidence>
<keyword evidence="10" id="KW-0175">Coiled coil</keyword>
<dbReference type="GO" id="GO:0005634">
    <property type="term" value="C:nucleus"/>
    <property type="evidence" value="ECO:0007669"/>
    <property type="project" value="UniProtKB-SubCell"/>
</dbReference>
<dbReference type="Gene3D" id="3.30.160.60">
    <property type="entry name" value="Classic Zinc Finger"/>
    <property type="match status" value="2"/>
</dbReference>
<dbReference type="GO" id="GO:0000981">
    <property type="term" value="F:DNA-binding transcription factor activity, RNA polymerase II-specific"/>
    <property type="evidence" value="ECO:0007669"/>
    <property type="project" value="TreeGrafter"/>
</dbReference>
<evidence type="ECO:0000256" key="11">
    <source>
        <dbReference type="SAM" id="MobiDB-lite"/>
    </source>
</evidence>
<keyword evidence="2" id="KW-0479">Metal-binding</keyword>
<feature type="compositionally biased region" description="Basic and acidic residues" evidence="11">
    <location>
        <begin position="270"/>
        <end position="284"/>
    </location>
</feature>
<keyword evidence="4 9" id="KW-0863">Zinc-finger</keyword>
<keyword evidence="8" id="KW-0539">Nucleus</keyword>
<evidence type="ECO:0000256" key="1">
    <source>
        <dbReference type="ARBA" id="ARBA00004123"/>
    </source>
</evidence>
<evidence type="ECO:0000256" key="4">
    <source>
        <dbReference type="ARBA" id="ARBA00022771"/>
    </source>
</evidence>
<evidence type="ECO:0000256" key="10">
    <source>
        <dbReference type="SAM" id="Coils"/>
    </source>
</evidence>
<dbReference type="PANTHER" id="PTHR24408">
    <property type="entry name" value="ZINC FINGER PROTEIN"/>
    <property type="match status" value="1"/>
</dbReference>
<dbReference type="PROSITE" id="PS00028">
    <property type="entry name" value="ZINC_FINGER_C2H2_1"/>
    <property type="match status" value="1"/>
</dbReference>
<dbReference type="GO" id="GO:0008270">
    <property type="term" value="F:zinc ion binding"/>
    <property type="evidence" value="ECO:0007669"/>
    <property type="project" value="UniProtKB-KW"/>
</dbReference>
<evidence type="ECO:0000256" key="2">
    <source>
        <dbReference type="ARBA" id="ARBA00022723"/>
    </source>
</evidence>
<dbReference type="EMBL" id="MU006594">
    <property type="protein sequence ID" value="KAF2743729.1"/>
    <property type="molecule type" value="Genomic_DNA"/>
</dbReference>
<dbReference type="SMART" id="SM00355">
    <property type="entry name" value="ZnF_C2H2"/>
    <property type="match status" value="1"/>
</dbReference>
<evidence type="ECO:0000256" key="7">
    <source>
        <dbReference type="ARBA" id="ARBA00023163"/>
    </source>
</evidence>
<gene>
    <name evidence="13" type="ORF">M011DRAFT_528880</name>
</gene>
<keyword evidence="3" id="KW-0677">Repeat</keyword>
<keyword evidence="14" id="KW-1185">Reference proteome</keyword>
<dbReference type="InterPro" id="IPR036236">
    <property type="entry name" value="Znf_C2H2_sf"/>
</dbReference>
<feature type="region of interest" description="Disordered" evidence="11">
    <location>
        <begin position="233"/>
        <end position="296"/>
    </location>
</feature>
<evidence type="ECO:0000259" key="12">
    <source>
        <dbReference type="PROSITE" id="PS50157"/>
    </source>
</evidence>
<dbReference type="AlphaFoldDB" id="A0A6A6V1D3"/>